<gene>
    <name evidence="2" type="ORF">V2S66_25520</name>
</gene>
<accession>A0ABU7PHL6</accession>
<evidence type="ECO:0000313" key="2">
    <source>
        <dbReference type="EMBL" id="MEE4545312.1"/>
    </source>
</evidence>
<comment type="caution">
    <text evidence="2">The sequence shown here is derived from an EMBL/GenBank/DDBJ whole genome shotgun (WGS) entry which is preliminary data.</text>
</comment>
<dbReference type="RefSeq" id="WP_330798808.1">
    <property type="nucleotide sequence ID" value="NZ_JAZEWV010000027.1"/>
</dbReference>
<protein>
    <submittedName>
        <fullName evidence="2">DUF2191 domain-containing protein</fullName>
    </submittedName>
</protein>
<dbReference type="EMBL" id="JAZEWV010000027">
    <property type="protein sequence ID" value="MEE4545312.1"/>
    <property type="molecule type" value="Genomic_DNA"/>
</dbReference>
<dbReference type="Proteomes" id="UP001344658">
    <property type="component" value="Unassembled WGS sequence"/>
</dbReference>
<keyword evidence="3" id="KW-1185">Reference proteome</keyword>
<evidence type="ECO:0000313" key="3">
    <source>
        <dbReference type="Proteomes" id="UP001344658"/>
    </source>
</evidence>
<feature type="compositionally biased region" description="Basic and acidic residues" evidence="1">
    <location>
        <begin position="41"/>
        <end position="58"/>
    </location>
</feature>
<reference evidence="2 3" key="1">
    <citation type="submission" date="2023-12" db="EMBL/GenBank/DDBJ databases">
        <title>Streptomyces sp. V4-01.</title>
        <authorList>
            <person name="Somphong A."/>
            <person name="Phongsopitanun W."/>
        </authorList>
    </citation>
    <scope>NUCLEOTIDE SEQUENCE [LARGE SCALE GENOMIC DNA]</scope>
    <source>
        <strain evidence="2 3">V4-01</strain>
    </source>
</reference>
<evidence type="ECO:0000256" key="1">
    <source>
        <dbReference type="SAM" id="MobiDB-lite"/>
    </source>
</evidence>
<name>A0ABU7PHL6_9ACTN</name>
<feature type="region of interest" description="Disordered" evidence="1">
    <location>
        <begin position="41"/>
        <end position="68"/>
    </location>
</feature>
<organism evidence="2 3">
    <name type="scientific">Actinacidiphila polyblastidii</name>
    <dbReference type="NCBI Taxonomy" id="3110430"/>
    <lineage>
        <taxon>Bacteria</taxon>
        <taxon>Bacillati</taxon>
        <taxon>Actinomycetota</taxon>
        <taxon>Actinomycetes</taxon>
        <taxon>Kitasatosporales</taxon>
        <taxon>Streptomycetaceae</taxon>
        <taxon>Actinacidiphila</taxon>
    </lineage>
</organism>
<proteinExistence type="predicted"/>
<sequence length="68" mass="7579">MATRVNVTVDAHLAIEVMLLTGTRNPQDAVELIVRDYLERAQRTEARTGDADDGRRSSDLQPYQPPQG</sequence>